<dbReference type="Proteomes" id="UP001152888">
    <property type="component" value="Unassembled WGS sequence"/>
</dbReference>
<proteinExistence type="predicted"/>
<reference evidence="2" key="1">
    <citation type="submission" date="2022-03" db="EMBL/GenBank/DDBJ databases">
        <authorList>
            <person name="Sayadi A."/>
        </authorList>
    </citation>
    <scope>NUCLEOTIDE SEQUENCE</scope>
</reference>
<evidence type="ECO:0000256" key="1">
    <source>
        <dbReference type="SAM" id="MobiDB-lite"/>
    </source>
</evidence>
<feature type="compositionally biased region" description="Basic and acidic residues" evidence="1">
    <location>
        <begin position="46"/>
        <end position="64"/>
    </location>
</feature>
<organism evidence="2 3">
    <name type="scientific">Acanthoscelides obtectus</name>
    <name type="common">Bean weevil</name>
    <name type="synonym">Bruchus obtectus</name>
    <dbReference type="NCBI Taxonomy" id="200917"/>
    <lineage>
        <taxon>Eukaryota</taxon>
        <taxon>Metazoa</taxon>
        <taxon>Ecdysozoa</taxon>
        <taxon>Arthropoda</taxon>
        <taxon>Hexapoda</taxon>
        <taxon>Insecta</taxon>
        <taxon>Pterygota</taxon>
        <taxon>Neoptera</taxon>
        <taxon>Endopterygota</taxon>
        <taxon>Coleoptera</taxon>
        <taxon>Polyphaga</taxon>
        <taxon>Cucujiformia</taxon>
        <taxon>Chrysomeloidea</taxon>
        <taxon>Chrysomelidae</taxon>
        <taxon>Bruchinae</taxon>
        <taxon>Bruchini</taxon>
        <taxon>Acanthoscelides</taxon>
    </lineage>
</organism>
<accession>A0A9P0VTM4</accession>
<dbReference type="EMBL" id="CAKOFQ010010692">
    <property type="protein sequence ID" value="CAH2019987.1"/>
    <property type="molecule type" value="Genomic_DNA"/>
</dbReference>
<keyword evidence="3" id="KW-1185">Reference proteome</keyword>
<name>A0A9P0VTM4_ACAOB</name>
<sequence length="64" mass="7391">MPKRFLFLSLGKGAAVMAGSNFDEWDYEIENNKDDHVPEIVEQEQGDIRRLGEEKRLDPNNKSL</sequence>
<gene>
    <name evidence="2" type="ORF">ACAOBT_LOCUS37545</name>
</gene>
<protein>
    <submittedName>
        <fullName evidence="2">Uncharacterized protein</fullName>
    </submittedName>
</protein>
<dbReference type="AlphaFoldDB" id="A0A9P0VTM4"/>
<comment type="caution">
    <text evidence="2">The sequence shown here is derived from an EMBL/GenBank/DDBJ whole genome shotgun (WGS) entry which is preliminary data.</text>
</comment>
<evidence type="ECO:0000313" key="2">
    <source>
        <dbReference type="EMBL" id="CAH2019987.1"/>
    </source>
</evidence>
<evidence type="ECO:0000313" key="3">
    <source>
        <dbReference type="Proteomes" id="UP001152888"/>
    </source>
</evidence>
<feature type="region of interest" description="Disordered" evidence="1">
    <location>
        <begin position="43"/>
        <end position="64"/>
    </location>
</feature>